<dbReference type="GO" id="GO:0005576">
    <property type="term" value="C:extracellular region"/>
    <property type="evidence" value="ECO:0007669"/>
    <property type="project" value="TreeGrafter"/>
</dbReference>
<evidence type="ECO:0000256" key="1">
    <source>
        <dbReference type="SAM" id="SignalP"/>
    </source>
</evidence>
<accession>A0A8H5G183</accession>
<reference evidence="2 3" key="1">
    <citation type="journal article" date="2020" name="ISME J.">
        <title>Uncovering the hidden diversity of litter-decomposition mechanisms in mushroom-forming fungi.</title>
        <authorList>
            <person name="Floudas D."/>
            <person name="Bentzer J."/>
            <person name="Ahren D."/>
            <person name="Johansson T."/>
            <person name="Persson P."/>
            <person name="Tunlid A."/>
        </authorList>
    </citation>
    <scope>NUCLEOTIDE SEQUENCE [LARGE SCALE GENOMIC DNA]</scope>
    <source>
        <strain evidence="2 3">CBS 406.79</strain>
    </source>
</reference>
<comment type="caution">
    <text evidence="2">The sequence shown here is derived from an EMBL/GenBank/DDBJ whole genome shotgun (WGS) entry which is preliminary data.</text>
</comment>
<dbReference type="PANTHER" id="PTHR38123">
    <property type="entry name" value="CELL WALL SERINE-THREONINE-RICH GALACTOMANNOPROTEIN MP1 (AFU_ORTHOLOGUE AFUA_4G03240)"/>
    <property type="match status" value="1"/>
</dbReference>
<dbReference type="EMBL" id="JAACJN010000247">
    <property type="protein sequence ID" value="KAF5356470.1"/>
    <property type="molecule type" value="Genomic_DNA"/>
</dbReference>
<protein>
    <submittedName>
        <fullName evidence="2">Uncharacterized protein</fullName>
    </submittedName>
</protein>
<dbReference type="Pfam" id="PF12296">
    <property type="entry name" value="HsbA"/>
    <property type="match status" value="2"/>
</dbReference>
<evidence type="ECO:0000313" key="2">
    <source>
        <dbReference type="EMBL" id="KAF5356470.1"/>
    </source>
</evidence>
<proteinExistence type="predicted"/>
<dbReference type="PANTHER" id="PTHR38123:SF1">
    <property type="entry name" value="HYDROPHOBIC SURFACE BINDING PROTEIN"/>
    <property type="match status" value="1"/>
</dbReference>
<dbReference type="Proteomes" id="UP000518752">
    <property type="component" value="Unassembled WGS sequence"/>
</dbReference>
<dbReference type="InterPro" id="IPR021054">
    <property type="entry name" value="Cell_wall_mannoprotein_1"/>
</dbReference>
<keyword evidence="3" id="KW-1185">Reference proteome</keyword>
<organism evidence="2 3">
    <name type="scientific">Collybiopsis confluens</name>
    <dbReference type="NCBI Taxonomy" id="2823264"/>
    <lineage>
        <taxon>Eukaryota</taxon>
        <taxon>Fungi</taxon>
        <taxon>Dikarya</taxon>
        <taxon>Basidiomycota</taxon>
        <taxon>Agaricomycotina</taxon>
        <taxon>Agaricomycetes</taxon>
        <taxon>Agaricomycetidae</taxon>
        <taxon>Agaricales</taxon>
        <taxon>Marasmiineae</taxon>
        <taxon>Omphalotaceae</taxon>
        <taxon>Collybiopsis</taxon>
    </lineage>
</organism>
<keyword evidence="1" id="KW-0732">Signal</keyword>
<dbReference type="OrthoDB" id="3485059at2759"/>
<feature type="chain" id="PRO_5034439428" evidence="1">
    <location>
        <begin position="31"/>
        <end position="400"/>
    </location>
</feature>
<sequence length="400" mass="41974">MCLALFQAFNTMVRLSSIISFVSLALLASATPVKRTQAKIEQDLTRVDTLVTAWDNAVNAFRGNANQANALHNAAVQLNSAINQATTDTKATALLTTDMATLQILGVFENASPTLVGGLTQISEKSKSFAAIRGATAVVEQDVRTLSTSTAALLTAISAISPAEVVPQASQFAVTLNDAYADTLTNLAKSCNTYKACYCFAGVIQEHWSGVTEFSSLLLLLRPYDGSNRLIALPRFYLATPVKRDMATIQKDITNISALLVTWDNAVNSFNGNTNSANTLHTRSKALESAFASAITDTHATSNFTSDTNALTVLGQMENSSPILVGGLTQIAEKSADFKKINGTSAIVADLGSLGAAATGFIGAIAAIITDTGVIAQATQFKTTWAAAFGDAISDLQSGL</sequence>
<feature type="signal peptide" evidence="1">
    <location>
        <begin position="1"/>
        <end position="30"/>
    </location>
</feature>
<gene>
    <name evidence="2" type="ORF">D9757_012474</name>
</gene>
<dbReference type="AlphaFoldDB" id="A0A8H5G183"/>
<evidence type="ECO:0000313" key="3">
    <source>
        <dbReference type="Proteomes" id="UP000518752"/>
    </source>
</evidence>
<name>A0A8H5G183_9AGAR</name>